<evidence type="ECO:0000256" key="3">
    <source>
        <dbReference type="ARBA" id="ARBA00004496"/>
    </source>
</evidence>
<dbReference type="HAMAP" id="MF_01274">
    <property type="entry name" value="Pantothen_kinase_3"/>
    <property type="match status" value="1"/>
</dbReference>
<evidence type="ECO:0000256" key="10">
    <source>
        <dbReference type="ARBA" id="ARBA00022777"/>
    </source>
</evidence>
<dbReference type="GO" id="GO:0005524">
    <property type="term" value="F:ATP binding"/>
    <property type="evidence" value="ECO:0007669"/>
    <property type="project" value="UniProtKB-UniRule"/>
</dbReference>
<comment type="subunit">
    <text evidence="5 16">Homodimer.</text>
</comment>
<dbReference type="KEGG" id="psez:HME7025_00282"/>
<dbReference type="OrthoDB" id="9804707at2"/>
<dbReference type="CDD" id="cd24015">
    <property type="entry name" value="ASKHA_NBD_PanK-III"/>
    <property type="match status" value="1"/>
</dbReference>
<sequence>MMVLCLDFGNSQLKYAWVEADHIVDFGILSDSNFESISQICQNKALDSIILSSVIDVPLELINALKNLAPFHQLSSSSLTQVDYSNYDKSTLGVDRICIAEGAQTLFPTSNHLSICLGTCITYNWIVDGSFKGGAISPGLMMRTKSMHDYTAHLPLISPQMDFPLLGQTTSSNLLAGIMHGILLEIQGYILALRKQDPEIVILMCGGDAPYFAPRLEDSAIHFENDLIWKGLAALAHLNLGL</sequence>
<comment type="subcellular location">
    <subcellularLocation>
        <location evidence="3 16">Cytoplasm</location>
    </subcellularLocation>
</comment>
<evidence type="ECO:0000256" key="5">
    <source>
        <dbReference type="ARBA" id="ARBA00011738"/>
    </source>
</evidence>
<evidence type="ECO:0000256" key="14">
    <source>
        <dbReference type="ARBA" id="ARBA00038036"/>
    </source>
</evidence>
<dbReference type="Pfam" id="PF03309">
    <property type="entry name" value="Pan_kinase"/>
    <property type="match status" value="1"/>
</dbReference>
<keyword evidence="11 16" id="KW-0067">ATP-binding</keyword>
<dbReference type="InterPro" id="IPR004619">
    <property type="entry name" value="Type_III_PanK"/>
</dbReference>
<comment type="function">
    <text evidence="16">Catalyzes the phosphorylation of pantothenate (Pan), the first step in CoA biosynthesis.</text>
</comment>
<name>A0A2S2DS12_9BACT</name>
<feature type="active site" description="Proton acceptor" evidence="16">
    <location>
        <position position="95"/>
    </location>
</feature>
<evidence type="ECO:0000256" key="16">
    <source>
        <dbReference type="HAMAP-Rule" id="MF_01274"/>
    </source>
</evidence>
<dbReference type="Gene3D" id="3.30.420.40">
    <property type="match status" value="1"/>
</dbReference>
<evidence type="ECO:0000256" key="15">
    <source>
        <dbReference type="ARBA" id="ARBA00040883"/>
    </source>
</evidence>
<dbReference type="AlphaFoldDB" id="A0A2S2DS12"/>
<feature type="binding site" evidence="16">
    <location>
        <begin position="93"/>
        <end position="96"/>
    </location>
    <ligand>
        <name>substrate</name>
    </ligand>
</feature>
<evidence type="ECO:0000256" key="11">
    <source>
        <dbReference type="ARBA" id="ARBA00022840"/>
    </source>
</evidence>
<evidence type="ECO:0000256" key="9">
    <source>
        <dbReference type="ARBA" id="ARBA00022741"/>
    </source>
</evidence>
<dbReference type="GO" id="GO:0004594">
    <property type="term" value="F:pantothenate kinase activity"/>
    <property type="evidence" value="ECO:0007669"/>
    <property type="project" value="UniProtKB-UniRule"/>
</dbReference>
<dbReference type="PANTHER" id="PTHR34265">
    <property type="entry name" value="TYPE III PANTOTHENATE KINASE"/>
    <property type="match status" value="1"/>
</dbReference>
<keyword evidence="8 16" id="KW-0808">Transferase</keyword>
<reference evidence="18" key="1">
    <citation type="submission" date="2018-05" db="EMBL/GenBank/DDBJ databases">
        <title>Pseudarcicella sp. HME7025 Genome sequencing and assembly.</title>
        <authorList>
            <person name="Kim H."/>
            <person name="Kang H."/>
            <person name="Joh K."/>
        </authorList>
    </citation>
    <scope>NUCLEOTIDE SEQUENCE [LARGE SCALE GENOMIC DNA]</scope>
    <source>
        <strain evidence="18">HME7025</strain>
    </source>
</reference>
<feature type="binding site" evidence="16">
    <location>
        <begin position="7"/>
        <end position="14"/>
    </location>
    <ligand>
        <name>ATP</name>
        <dbReference type="ChEBI" id="CHEBI:30616"/>
    </ligand>
</feature>
<evidence type="ECO:0000256" key="2">
    <source>
        <dbReference type="ARBA" id="ARBA00001958"/>
    </source>
</evidence>
<dbReference type="PANTHER" id="PTHR34265:SF1">
    <property type="entry name" value="TYPE III PANTOTHENATE KINASE"/>
    <property type="match status" value="1"/>
</dbReference>
<gene>
    <name evidence="16 17" type="primary">coaX</name>
    <name evidence="17" type="ORF">HME7025_00282</name>
</gene>
<keyword evidence="13 16" id="KW-0173">Coenzyme A biosynthesis</keyword>
<keyword evidence="18" id="KW-1185">Reference proteome</keyword>
<evidence type="ECO:0000256" key="6">
    <source>
        <dbReference type="ARBA" id="ARBA00012102"/>
    </source>
</evidence>
<evidence type="ECO:0000256" key="1">
    <source>
        <dbReference type="ARBA" id="ARBA00001206"/>
    </source>
</evidence>
<comment type="catalytic activity">
    <reaction evidence="1 16">
        <text>(R)-pantothenate + ATP = (R)-4'-phosphopantothenate + ADP + H(+)</text>
        <dbReference type="Rhea" id="RHEA:16373"/>
        <dbReference type="ChEBI" id="CHEBI:10986"/>
        <dbReference type="ChEBI" id="CHEBI:15378"/>
        <dbReference type="ChEBI" id="CHEBI:29032"/>
        <dbReference type="ChEBI" id="CHEBI:30616"/>
        <dbReference type="ChEBI" id="CHEBI:456216"/>
        <dbReference type="EC" id="2.7.1.33"/>
    </reaction>
</comment>
<dbReference type="SUPFAM" id="SSF53067">
    <property type="entry name" value="Actin-like ATPase domain"/>
    <property type="match status" value="2"/>
</dbReference>
<dbReference type="UniPathway" id="UPA00241">
    <property type="reaction ID" value="UER00352"/>
</dbReference>
<evidence type="ECO:0000313" key="17">
    <source>
        <dbReference type="EMBL" id="AWL08165.1"/>
    </source>
</evidence>
<keyword evidence="10 16" id="KW-0418">Kinase</keyword>
<dbReference type="RefSeq" id="WP_109321933.1">
    <property type="nucleotide sequence ID" value="NZ_CP029346.1"/>
</dbReference>
<dbReference type="NCBIfam" id="TIGR00671">
    <property type="entry name" value="baf"/>
    <property type="match status" value="1"/>
</dbReference>
<dbReference type="InterPro" id="IPR043129">
    <property type="entry name" value="ATPase_NBD"/>
</dbReference>
<dbReference type="GO" id="GO:0015937">
    <property type="term" value="P:coenzyme A biosynthetic process"/>
    <property type="evidence" value="ECO:0007669"/>
    <property type="project" value="UniProtKB-UniRule"/>
</dbReference>
<evidence type="ECO:0000256" key="8">
    <source>
        <dbReference type="ARBA" id="ARBA00022679"/>
    </source>
</evidence>
<dbReference type="Proteomes" id="UP000245468">
    <property type="component" value="Chromosome"/>
</dbReference>
<dbReference type="EMBL" id="CP029346">
    <property type="protein sequence ID" value="AWL08165.1"/>
    <property type="molecule type" value="Genomic_DNA"/>
</dbReference>
<proteinExistence type="inferred from homology"/>
<comment type="caution">
    <text evidence="16">Lacks conserved residue(s) required for the propagation of feature annotation.</text>
</comment>
<comment type="cofactor">
    <cofactor evidence="16">
        <name>NH4(+)</name>
        <dbReference type="ChEBI" id="CHEBI:28938"/>
    </cofactor>
    <cofactor evidence="16">
        <name>K(+)</name>
        <dbReference type="ChEBI" id="CHEBI:29103"/>
    </cofactor>
    <text evidence="16">A monovalent cation. Ammonium or potassium.</text>
</comment>
<dbReference type="GO" id="GO:0005737">
    <property type="term" value="C:cytoplasm"/>
    <property type="evidence" value="ECO:0007669"/>
    <property type="project" value="UniProtKB-SubCell"/>
</dbReference>
<dbReference type="EC" id="2.7.1.33" evidence="6 16"/>
<evidence type="ECO:0000256" key="13">
    <source>
        <dbReference type="ARBA" id="ARBA00022993"/>
    </source>
</evidence>
<keyword evidence="7 16" id="KW-0963">Cytoplasm</keyword>
<keyword evidence="9 16" id="KW-0547">Nucleotide-binding</keyword>
<comment type="cofactor">
    <cofactor evidence="2">
        <name>K(+)</name>
        <dbReference type="ChEBI" id="CHEBI:29103"/>
    </cofactor>
</comment>
<evidence type="ECO:0000256" key="4">
    <source>
        <dbReference type="ARBA" id="ARBA00005225"/>
    </source>
</evidence>
<comment type="similarity">
    <text evidence="14 16">Belongs to the type III pantothenate kinase family.</text>
</comment>
<feature type="binding site" evidence="16">
    <location>
        <position position="170"/>
    </location>
    <ligand>
        <name>substrate</name>
    </ligand>
</feature>
<protein>
    <recommendedName>
        <fullName evidence="15 16">Type III pantothenate kinase</fullName>
        <ecNumber evidence="6 16">2.7.1.33</ecNumber>
    </recommendedName>
    <alternativeName>
        <fullName evidence="16">PanK-III</fullName>
    </alternativeName>
    <alternativeName>
        <fullName evidence="16">Pantothenic acid kinase</fullName>
    </alternativeName>
</protein>
<feature type="binding site" evidence="16">
    <location>
        <position position="119"/>
    </location>
    <ligand>
        <name>ATP</name>
        <dbReference type="ChEBI" id="CHEBI:30616"/>
    </ligand>
</feature>
<evidence type="ECO:0000313" key="18">
    <source>
        <dbReference type="Proteomes" id="UP000245468"/>
    </source>
</evidence>
<keyword evidence="12 16" id="KW-0630">Potassium</keyword>
<comment type="pathway">
    <text evidence="4 16">Cofactor biosynthesis; coenzyme A biosynthesis; CoA from (R)-pantothenate: step 1/5.</text>
</comment>
<accession>A0A2S2DS12</accession>
<evidence type="ECO:0000256" key="7">
    <source>
        <dbReference type="ARBA" id="ARBA00022490"/>
    </source>
</evidence>
<feature type="binding site" evidence="16">
    <location>
        <position position="84"/>
    </location>
    <ligand>
        <name>substrate</name>
    </ligand>
</feature>
<organism evidence="17 18">
    <name type="scientific">Aquirufa nivalisilvae</name>
    <dbReference type="NCBI Taxonomy" id="2516557"/>
    <lineage>
        <taxon>Bacteria</taxon>
        <taxon>Pseudomonadati</taxon>
        <taxon>Bacteroidota</taxon>
        <taxon>Cytophagia</taxon>
        <taxon>Cytophagales</taxon>
        <taxon>Flectobacillaceae</taxon>
        <taxon>Aquirufa</taxon>
    </lineage>
</organism>
<evidence type="ECO:0000256" key="12">
    <source>
        <dbReference type="ARBA" id="ARBA00022958"/>
    </source>
</evidence>